<protein>
    <submittedName>
        <fullName evidence="1">Uncharacterized protein</fullName>
    </submittedName>
</protein>
<evidence type="ECO:0000313" key="1">
    <source>
        <dbReference type="EMBL" id="MFD2757084.1"/>
    </source>
</evidence>
<dbReference type="RefSeq" id="WP_019618418.1">
    <property type="nucleotide sequence ID" value="NZ_JBHUNE010000001.1"/>
</dbReference>
<keyword evidence="2" id="KW-1185">Reference proteome</keyword>
<reference evidence="2" key="1">
    <citation type="journal article" date="2019" name="Int. J. Syst. Evol. Microbiol.">
        <title>The Global Catalogue of Microorganisms (GCM) 10K type strain sequencing project: providing services to taxonomists for standard genome sequencing and annotation.</title>
        <authorList>
            <consortium name="The Broad Institute Genomics Platform"/>
            <consortium name="The Broad Institute Genome Sequencing Center for Infectious Disease"/>
            <person name="Wu L."/>
            <person name="Ma J."/>
        </authorList>
    </citation>
    <scope>NUCLEOTIDE SEQUENCE [LARGE SCALE GENOMIC DNA]</scope>
    <source>
        <strain evidence="2">TISTR 1514</strain>
    </source>
</reference>
<accession>A0ABW5UXC3</accession>
<dbReference type="Proteomes" id="UP001597492">
    <property type="component" value="Unassembled WGS sequence"/>
</dbReference>
<proteinExistence type="predicted"/>
<gene>
    <name evidence="1" type="ORF">ACFSW7_01680</name>
</gene>
<dbReference type="EMBL" id="JBHUNE010000001">
    <property type="protein sequence ID" value="MFD2757084.1"/>
    <property type="molecule type" value="Genomic_DNA"/>
</dbReference>
<organism evidence="1 2">
    <name type="scientific">Gulosibacter faecalis</name>
    <dbReference type="NCBI Taxonomy" id="272240"/>
    <lineage>
        <taxon>Bacteria</taxon>
        <taxon>Bacillati</taxon>
        <taxon>Actinomycetota</taxon>
        <taxon>Actinomycetes</taxon>
        <taxon>Micrococcales</taxon>
        <taxon>Microbacteriaceae</taxon>
        <taxon>Gulosibacter</taxon>
    </lineage>
</organism>
<comment type="caution">
    <text evidence="1">The sequence shown here is derived from an EMBL/GenBank/DDBJ whole genome shotgun (WGS) entry which is preliminary data.</text>
</comment>
<sequence length="194" mass="21210">MKIAAPLAGLLREQVVPSPQSVKFGDDRVQTSREARIPFRPIPSMLVDELTAVVLGWAAEAYRLLGPRLTPTGFVWLSETIERLSLQDGAVARLRSTDVGEIALTVGEAQAFLLDRFDDVVGLPIVADLHDEVVDVIRRALNATGQSRLRVEDSIGSLCPVCLTREVWVTWEAAEEPTVVCKRCSLVLHAGKDA</sequence>
<evidence type="ECO:0000313" key="2">
    <source>
        <dbReference type="Proteomes" id="UP001597492"/>
    </source>
</evidence>
<name>A0ABW5UXC3_9MICO</name>